<accession>A0ABQ9E292</accession>
<comment type="caution">
    <text evidence="2">The sequence shown here is derived from an EMBL/GenBank/DDBJ whole genome shotgun (WGS) entry which is preliminary data.</text>
</comment>
<gene>
    <name evidence="2" type="ORF">KUTeg_024141</name>
</gene>
<dbReference type="PANTHER" id="PTHR33769:SF2">
    <property type="entry name" value="TESTIS-EXPRESSED PROTEIN 26"/>
    <property type="match status" value="1"/>
</dbReference>
<name>A0ABQ9E292_TEGGR</name>
<protein>
    <submittedName>
        <fullName evidence="2">Uncharacterized protein</fullName>
    </submittedName>
</protein>
<sequence>MATAVDSGRIMTPMAGFVNTDTRIHVEYDRGKEIPLAEEVVTQGLSKDLEAFYNKTNSPRDQAKALELLTSIRLGQEIRDSQPRPYTAMPSLGGRRDPYETTYHRDFPQKESSARAIRPMTSRGFQATHDLGGPIGETTYGNEYPQKPARPGTPVRSGSASGNRANKPHPLQSFMIWRFPAKTLPENKQPWSEELTDEKISQIRLLDILINNQCNKLSYSYPPLDTEVTRRRIYQLPEQVSDNT</sequence>
<dbReference type="Proteomes" id="UP001217089">
    <property type="component" value="Unassembled WGS sequence"/>
</dbReference>
<organism evidence="2 3">
    <name type="scientific">Tegillarca granosa</name>
    <name type="common">Malaysian cockle</name>
    <name type="synonym">Anadara granosa</name>
    <dbReference type="NCBI Taxonomy" id="220873"/>
    <lineage>
        <taxon>Eukaryota</taxon>
        <taxon>Metazoa</taxon>
        <taxon>Spiralia</taxon>
        <taxon>Lophotrochozoa</taxon>
        <taxon>Mollusca</taxon>
        <taxon>Bivalvia</taxon>
        <taxon>Autobranchia</taxon>
        <taxon>Pteriomorphia</taxon>
        <taxon>Arcoida</taxon>
        <taxon>Arcoidea</taxon>
        <taxon>Arcidae</taxon>
        <taxon>Tegillarca</taxon>
    </lineage>
</organism>
<evidence type="ECO:0000256" key="1">
    <source>
        <dbReference type="SAM" id="MobiDB-lite"/>
    </source>
</evidence>
<proteinExistence type="predicted"/>
<dbReference type="InterPro" id="IPR043460">
    <property type="entry name" value="MEDAG/TEX26"/>
</dbReference>
<dbReference type="PANTHER" id="PTHR33769">
    <property type="entry name" value="TESTIS-EXPRESSED PROTEIN 26 ISOFORM X3"/>
    <property type="match status" value="1"/>
</dbReference>
<keyword evidence="3" id="KW-1185">Reference proteome</keyword>
<feature type="region of interest" description="Disordered" evidence="1">
    <location>
        <begin position="82"/>
        <end position="102"/>
    </location>
</feature>
<reference evidence="2 3" key="1">
    <citation type="submission" date="2022-12" db="EMBL/GenBank/DDBJ databases">
        <title>Chromosome-level genome of Tegillarca granosa.</title>
        <authorList>
            <person name="Kim J."/>
        </authorList>
    </citation>
    <scope>NUCLEOTIDE SEQUENCE [LARGE SCALE GENOMIC DNA]</scope>
    <source>
        <strain evidence="2">Teg-2019</strain>
        <tissue evidence="2">Adductor muscle</tissue>
    </source>
</reference>
<evidence type="ECO:0000313" key="3">
    <source>
        <dbReference type="Proteomes" id="UP001217089"/>
    </source>
</evidence>
<evidence type="ECO:0000313" key="2">
    <source>
        <dbReference type="EMBL" id="KAJ8297610.1"/>
    </source>
</evidence>
<dbReference type="EMBL" id="JARBDR010000923">
    <property type="protein sequence ID" value="KAJ8297610.1"/>
    <property type="molecule type" value="Genomic_DNA"/>
</dbReference>
<feature type="region of interest" description="Disordered" evidence="1">
    <location>
        <begin position="138"/>
        <end position="169"/>
    </location>
</feature>